<evidence type="ECO:0000313" key="2">
    <source>
        <dbReference type="EMBL" id="CAZ81629.1"/>
    </source>
</evidence>
<feature type="region of interest" description="Disordered" evidence="1">
    <location>
        <begin position="1"/>
        <end position="79"/>
    </location>
</feature>
<dbReference type="Proteomes" id="UP000006911">
    <property type="component" value="Unassembled WGS sequence"/>
</dbReference>
<protein>
    <submittedName>
        <fullName evidence="2">(Perigord truffle) hypothetical protein</fullName>
    </submittedName>
</protein>
<sequence length="750" mass="84687">MNSSSTSSESFRVQQDNTEDPPYDLSSNTPLEAFQVPLTILEDQEDNMNNSTLSPLEEMSDQSESPIQQTSLDLESTSKSPDTFYQFTKFPQEIQEKVIEEYIQLLSPNLSIIKDQAQIPITQDLNQQAESSQLLNHTIAYELENSLHNILLVSKAMYKMVAGYMTRNAVYIDGPFNLQRLLLFEKRQRKDWSNEIPTQKPIINRPTKIYPFGVTYSFTNENCGDVTGLAPGKIAESPYHFDSYGAGPWWKRPDSHDSNELMAQIYENDEEHGDWNWLNIPGWVRGGSYNIGGHLNLSDGSIDDNKSIKDYGSVEDSGDSDDRSQMEVDCGDGLNKGDYEPGSFLTHAKTLILGPGASEMHESDIPHYVSSLSRGQDTEMVAVYYRIPATHLLSKMFGRLDNLASLKKLVISGHIWSNPWLFVPRPVDSDLRFPNLTHLTLSLPFAAHKEASPLRSLRYFRERSADRHLCMLLTGRYRIPGGVVIENGSTFLNTLEYLHVRGPGAHCCSQLWKGCWKKLNSIIIELPTTAAICEPGTENLISAIKDNFLNRLPKAEVQVNLRTILPWFDSHFGHYFWRRMKDRIISTESYPGEALPLAHSPSGINVVLFSKSNEEHTIIQAHPDWLAAINNIQHEEKLHANGTIEYFKNRDGVDAMEMVWEQDHIWITAENHINTPAPAEENPGASEDTATVAPYQSGSPYLANVLKKEKGEPDYSTLIHAADDEFLRQEHEYLEHIANALKKGHTPGLP</sequence>
<dbReference type="InParanoid" id="D5GAT6"/>
<proteinExistence type="predicted"/>
<accession>D5GAT6</accession>
<keyword evidence="3" id="KW-1185">Reference proteome</keyword>
<dbReference type="HOGENOM" id="CLU_370949_0_0_1"/>
<dbReference type="RefSeq" id="XP_002837438.1">
    <property type="nucleotide sequence ID" value="XM_002837392.1"/>
</dbReference>
<organism evidence="2 3">
    <name type="scientific">Tuber melanosporum (strain Mel28)</name>
    <name type="common">Perigord black truffle</name>
    <dbReference type="NCBI Taxonomy" id="656061"/>
    <lineage>
        <taxon>Eukaryota</taxon>
        <taxon>Fungi</taxon>
        <taxon>Dikarya</taxon>
        <taxon>Ascomycota</taxon>
        <taxon>Pezizomycotina</taxon>
        <taxon>Pezizomycetes</taxon>
        <taxon>Pezizales</taxon>
        <taxon>Tuberaceae</taxon>
        <taxon>Tuber</taxon>
    </lineage>
</organism>
<feature type="compositionally biased region" description="Polar residues" evidence="1">
    <location>
        <begin position="1"/>
        <end position="16"/>
    </location>
</feature>
<dbReference type="GeneID" id="9187796"/>
<name>D5GAT6_TUBMM</name>
<gene>
    <name evidence="2" type="ORF">GSTUM_00005300001</name>
</gene>
<reference evidence="2 3" key="1">
    <citation type="journal article" date="2010" name="Nature">
        <title>Perigord black truffle genome uncovers evolutionary origins and mechanisms of symbiosis.</title>
        <authorList>
            <person name="Martin F."/>
            <person name="Kohler A."/>
            <person name="Murat C."/>
            <person name="Balestrini R."/>
            <person name="Coutinho P.M."/>
            <person name="Jaillon O."/>
            <person name="Montanini B."/>
            <person name="Morin E."/>
            <person name="Noel B."/>
            <person name="Percudani R."/>
            <person name="Porcel B."/>
            <person name="Rubini A."/>
            <person name="Amicucci A."/>
            <person name="Amselem J."/>
            <person name="Anthouard V."/>
            <person name="Arcioni S."/>
            <person name="Artiguenave F."/>
            <person name="Aury J.M."/>
            <person name="Ballario P."/>
            <person name="Bolchi A."/>
            <person name="Brenna A."/>
            <person name="Brun A."/>
            <person name="Buee M."/>
            <person name="Cantarel B."/>
            <person name="Chevalier G."/>
            <person name="Couloux A."/>
            <person name="Da Silva C."/>
            <person name="Denoeud F."/>
            <person name="Duplessis S."/>
            <person name="Ghignone S."/>
            <person name="Hilselberger B."/>
            <person name="Iotti M."/>
            <person name="Marcais B."/>
            <person name="Mello A."/>
            <person name="Miranda M."/>
            <person name="Pacioni G."/>
            <person name="Quesneville H."/>
            <person name="Riccioni C."/>
            <person name="Ruotolo R."/>
            <person name="Splivallo R."/>
            <person name="Stocchi V."/>
            <person name="Tisserant E."/>
            <person name="Viscomi A.R."/>
            <person name="Zambonelli A."/>
            <person name="Zampieri E."/>
            <person name="Henrissat B."/>
            <person name="Lebrun M.H."/>
            <person name="Paolocci F."/>
            <person name="Bonfante P."/>
            <person name="Ottonello S."/>
            <person name="Wincker P."/>
        </authorList>
    </citation>
    <scope>NUCLEOTIDE SEQUENCE [LARGE SCALE GENOMIC DNA]</scope>
    <source>
        <strain evidence="2 3">Mel28</strain>
    </source>
</reference>
<evidence type="ECO:0000313" key="3">
    <source>
        <dbReference type="Proteomes" id="UP000006911"/>
    </source>
</evidence>
<dbReference type="EMBL" id="FN430086">
    <property type="protein sequence ID" value="CAZ81629.1"/>
    <property type="molecule type" value="Genomic_DNA"/>
</dbReference>
<evidence type="ECO:0000256" key="1">
    <source>
        <dbReference type="SAM" id="MobiDB-lite"/>
    </source>
</evidence>
<dbReference type="KEGG" id="tml:GSTUM_00005300001"/>
<dbReference type="AlphaFoldDB" id="D5GAT6"/>
<feature type="compositionally biased region" description="Polar residues" evidence="1">
    <location>
        <begin position="62"/>
        <end position="79"/>
    </location>
</feature>